<protein>
    <submittedName>
        <fullName evidence="1">Uncharacterized protein</fullName>
    </submittedName>
</protein>
<dbReference type="RefSeq" id="WP_203114205.1">
    <property type="nucleotide sequence ID" value="NZ_JAURUO010000017.1"/>
</dbReference>
<dbReference type="InterPro" id="IPR043749">
    <property type="entry name" value="DUF5694"/>
</dbReference>
<dbReference type="EMBL" id="JAURUO010000017">
    <property type="protein sequence ID" value="MDP9729593.1"/>
    <property type="molecule type" value="Genomic_DNA"/>
</dbReference>
<comment type="caution">
    <text evidence="1">The sequence shown here is derived from an EMBL/GenBank/DDBJ whole genome shotgun (WGS) entry which is preliminary data.</text>
</comment>
<dbReference type="Pfam" id="PF18950">
    <property type="entry name" value="DUF5694"/>
    <property type="match status" value="1"/>
</dbReference>
<accession>A0ABT9LZ95</accession>
<name>A0ABT9LZ95_9BACL</name>
<sequence length="150" mass="17502">MHRAEAHTLEAMFLGVYHFNDVSNQFRVKDDITTENRQQEISELISRLIDFSPTKIAVEQLQSEQLGLDQEYSDFVQNDLTLLHNEVYQLGFRTAKSLGHKRVYAIDYQNESSELTIGHVFEFAEECCPDLHEDLNNLGQKFFSEMKIRL</sequence>
<reference evidence="1 2" key="1">
    <citation type="submission" date="2023-07" db="EMBL/GenBank/DDBJ databases">
        <title>Genomic Encyclopedia of Type Strains, Phase IV (KMG-IV): sequencing the most valuable type-strain genomes for metagenomic binning, comparative biology and taxonomic classification.</title>
        <authorList>
            <person name="Goeker M."/>
        </authorList>
    </citation>
    <scope>NUCLEOTIDE SEQUENCE [LARGE SCALE GENOMIC DNA]</scope>
    <source>
        <strain evidence="1 2">DSM 25924</strain>
    </source>
</reference>
<evidence type="ECO:0000313" key="2">
    <source>
        <dbReference type="Proteomes" id="UP001229209"/>
    </source>
</evidence>
<dbReference type="Proteomes" id="UP001229209">
    <property type="component" value="Unassembled WGS sequence"/>
</dbReference>
<evidence type="ECO:0000313" key="1">
    <source>
        <dbReference type="EMBL" id="MDP9729593.1"/>
    </source>
</evidence>
<gene>
    <name evidence="1" type="ORF">J2S04_002567</name>
</gene>
<proteinExistence type="predicted"/>
<organism evidence="1 2">
    <name type="scientific">Alicyclobacillus tolerans</name>
    <dbReference type="NCBI Taxonomy" id="90970"/>
    <lineage>
        <taxon>Bacteria</taxon>
        <taxon>Bacillati</taxon>
        <taxon>Bacillota</taxon>
        <taxon>Bacilli</taxon>
        <taxon>Bacillales</taxon>
        <taxon>Alicyclobacillaceae</taxon>
        <taxon>Alicyclobacillus</taxon>
    </lineage>
</organism>
<keyword evidence="2" id="KW-1185">Reference proteome</keyword>